<organism evidence="6 7">
    <name type="scientific">Nonomuraea zeae</name>
    <dbReference type="NCBI Taxonomy" id="1642303"/>
    <lineage>
        <taxon>Bacteria</taxon>
        <taxon>Bacillati</taxon>
        <taxon>Actinomycetota</taxon>
        <taxon>Actinomycetes</taxon>
        <taxon>Streptosporangiales</taxon>
        <taxon>Streptosporangiaceae</taxon>
        <taxon>Nonomuraea</taxon>
    </lineage>
</organism>
<dbReference type="SUPFAM" id="SSF52518">
    <property type="entry name" value="Thiamin diphosphate-binding fold (THDP-binding)"/>
    <property type="match status" value="1"/>
</dbReference>
<evidence type="ECO:0000256" key="4">
    <source>
        <dbReference type="SAM" id="MobiDB-lite"/>
    </source>
</evidence>
<comment type="cofactor">
    <cofactor evidence="1">
        <name>thiamine diphosphate</name>
        <dbReference type="ChEBI" id="CHEBI:58937"/>
    </cofactor>
</comment>
<dbReference type="Gene3D" id="3.40.50.970">
    <property type="match status" value="1"/>
</dbReference>
<dbReference type="CDD" id="cd02000">
    <property type="entry name" value="TPP_E1_PDC_ADC_BCADC"/>
    <property type="match status" value="1"/>
</dbReference>
<keyword evidence="7" id="KW-1185">Reference proteome</keyword>
<evidence type="ECO:0000256" key="1">
    <source>
        <dbReference type="ARBA" id="ARBA00001964"/>
    </source>
</evidence>
<dbReference type="InterPro" id="IPR029061">
    <property type="entry name" value="THDP-binding"/>
</dbReference>
<name>A0A5S4FW99_9ACTN</name>
<dbReference type="PANTHER" id="PTHR11516:SF60">
    <property type="entry name" value="PYRUVATE DEHYDROGENASE E1 COMPONENT SUBUNIT ALPHA"/>
    <property type="match status" value="1"/>
</dbReference>
<proteinExistence type="predicted"/>
<dbReference type="RefSeq" id="WP_138696288.1">
    <property type="nucleotide sequence ID" value="NZ_JBHSAZ010000017.1"/>
</dbReference>
<dbReference type="Proteomes" id="UP000306628">
    <property type="component" value="Unassembled WGS sequence"/>
</dbReference>
<dbReference type="Pfam" id="PF00676">
    <property type="entry name" value="E1_dh"/>
    <property type="match status" value="1"/>
</dbReference>
<dbReference type="PANTHER" id="PTHR11516">
    <property type="entry name" value="PYRUVATE DEHYDROGENASE E1 COMPONENT, ALPHA SUBUNIT BACTERIAL AND ORGANELLAR"/>
    <property type="match status" value="1"/>
</dbReference>
<comment type="caution">
    <text evidence="6">The sequence shown here is derived from an EMBL/GenBank/DDBJ whole genome shotgun (WGS) entry which is preliminary data.</text>
</comment>
<feature type="region of interest" description="Disordered" evidence="4">
    <location>
        <begin position="297"/>
        <end position="334"/>
    </location>
</feature>
<dbReference type="InterPro" id="IPR050642">
    <property type="entry name" value="PDH_E1_Alpha_Subunit"/>
</dbReference>
<dbReference type="InterPro" id="IPR001017">
    <property type="entry name" value="DH_E1"/>
</dbReference>
<accession>A0A5S4FW99</accession>
<protein>
    <submittedName>
        <fullName evidence="6">Thiamine pyrophosphate-dependent dehydrogenase E1 component subunit alpha</fullName>
    </submittedName>
</protein>
<keyword evidence="3" id="KW-0786">Thiamine pyrophosphate</keyword>
<evidence type="ECO:0000259" key="5">
    <source>
        <dbReference type="Pfam" id="PF00676"/>
    </source>
</evidence>
<evidence type="ECO:0000256" key="2">
    <source>
        <dbReference type="ARBA" id="ARBA00023002"/>
    </source>
</evidence>
<dbReference type="GO" id="GO:0000287">
    <property type="term" value="F:magnesium ion binding"/>
    <property type="evidence" value="ECO:0007669"/>
    <property type="project" value="UniProtKB-ARBA"/>
</dbReference>
<evidence type="ECO:0000313" key="6">
    <source>
        <dbReference type="EMBL" id="TMR24381.1"/>
    </source>
</evidence>
<evidence type="ECO:0000256" key="3">
    <source>
        <dbReference type="ARBA" id="ARBA00023052"/>
    </source>
</evidence>
<evidence type="ECO:0000313" key="7">
    <source>
        <dbReference type="Proteomes" id="UP000306628"/>
    </source>
</evidence>
<dbReference type="GO" id="GO:0006086">
    <property type="term" value="P:pyruvate decarboxylation to acetyl-CoA"/>
    <property type="evidence" value="ECO:0007669"/>
    <property type="project" value="TreeGrafter"/>
</dbReference>
<dbReference type="EMBL" id="VCKX01000241">
    <property type="protein sequence ID" value="TMR24381.1"/>
    <property type="molecule type" value="Genomic_DNA"/>
</dbReference>
<gene>
    <name evidence="6" type="ORF">ETD85_46675</name>
</gene>
<sequence>MLDLSAATPRDFPYERLGVRALELMLLIRGFESRIEGYAQQKLIRGSTHPAVGMEAVAVGVALALQSHDTIASTHRGHAHCLAKGADPGRLLAEIFGRQDGYSHGKGGSMHAGAADLGILGTNGIVGASIGIATGAALASVQMGQDSVSVAFFGDGAINQGIFHESLNLAAIWSLPVVYICENNQYAQSARLQDMVVNPDLAARGPAYGIASARVDGMDVTAVHQVAHAAVERARSGAGPSLIVADTYRFLGHMVGDTEIYRGGAEVSRWRERDPIPLLAAQLNERRLLTPVMQQAAEQATKERLDAAEQAALSSAPPPPASAYTDVYGPHGGM</sequence>
<keyword evidence="2" id="KW-0560">Oxidoreductase</keyword>
<dbReference type="AlphaFoldDB" id="A0A5S4FW99"/>
<dbReference type="OrthoDB" id="9766715at2"/>
<reference evidence="6 7" key="1">
    <citation type="submission" date="2019-05" db="EMBL/GenBank/DDBJ databases">
        <title>Draft genome sequence of Nonomuraea zeae DSM 100528.</title>
        <authorList>
            <person name="Saricaoglu S."/>
            <person name="Isik K."/>
        </authorList>
    </citation>
    <scope>NUCLEOTIDE SEQUENCE [LARGE SCALE GENOMIC DNA]</scope>
    <source>
        <strain evidence="6 7">DSM 100528</strain>
    </source>
</reference>
<feature type="domain" description="Dehydrogenase E1 component" evidence="5">
    <location>
        <begin position="25"/>
        <end position="318"/>
    </location>
</feature>
<dbReference type="GO" id="GO:0004739">
    <property type="term" value="F:pyruvate dehydrogenase (acetyl-transferring) activity"/>
    <property type="evidence" value="ECO:0007669"/>
    <property type="project" value="TreeGrafter"/>
</dbReference>